<protein>
    <submittedName>
        <fullName evidence="1">Uncharacterized protein</fullName>
    </submittedName>
</protein>
<organism evidence="1 2">
    <name type="scientific">Rufibacter tibetensis</name>
    <dbReference type="NCBI Taxonomy" id="512763"/>
    <lineage>
        <taxon>Bacteria</taxon>
        <taxon>Pseudomonadati</taxon>
        <taxon>Bacteroidota</taxon>
        <taxon>Cytophagia</taxon>
        <taxon>Cytophagales</taxon>
        <taxon>Hymenobacteraceae</taxon>
        <taxon>Rufibacter</taxon>
    </lineage>
</organism>
<reference evidence="1 2" key="1">
    <citation type="submission" date="2015-08" db="EMBL/GenBank/DDBJ databases">
        <title>Complete genome sequence of Rufibacter tibetensis strain 1351t, a radiation-resistant bacterium from tibet plateau.</title>
        <authorList>
            <person name="Dai J."/>
        </authorList>
    </citation>
    <scope>NUCLEOTIDE SEQUENCE [LARGE SCALE GENOMIC DNA]</scope>
    <source>
        <strain evidence="1 2">1351</strain>
    </source>
</reference>
<evidence type="ECO:0000313" key="1">
    <source>
        <dbReference type="EMBL" id="ALI98579.1"/>
    </source>
</evidence>
<dbReference type="AlphaFoldDB" id="A0A0P0CQ92"/>
<gene>
    <name evidence="1" type="ORF">DC20_05840</name>
</gene>
<dbReference type="PATRIC" id="fig|512763.3.peg.1292"/>
<proteinExistence type="predicted"/>
<evidence type="ECO:0000313" key="2">
    <source>
        <dbReference type="Proteomes" id="UP000061382"/>
    </source>
</evidence>
<name>A0A0P0CQ92_9BACT</name>
<dbReference type="EMBL" id="CP012643">
    <property type="protein sequence ID" value="ALI98579.1"/>
    <property type="molecule type" value="Genomic_DNA"/>
</dbReference>
<sequence length="190" mass="20954">MCLLAGLAGLGSCRECDEVAPDGVTALQEQFHGKYAPIRSTSSLALDVDRDGNASTDMLAEIGDLSNSWVEVRVYSTGSNSAPASLTFIHQWPKQELTPAEPTNDNPLSRLWYATKVVYWSFSFDSSRTRLLLEPQPADQSNPELYTPAESVLVKGDGQIEVTLSKRLYTTEGWKTARIVTLYGRFTKTT</sequence>
<accession>A0A0P0CQ92</accession>
<dbReference type="Proteomes" id="UP000061382">
    <property type="component" value="Chromosome"/>
</dbReference>
<dbReference type="KEGG" id="rti:DC20_05840"/>
<keyword evidence="2" id="KW-1185">Reference proteome</keyword>